<feature type="non-terminal residue" evidence="7">
    <location>
        <position position="115"/>
    </location>
</feature>
<keyword evidence="4" id="KW-0863">Zinc-finger</keyword>
<dbReference type="GO" id="GO:0061700">
    <property type="term" value="C:GATOR2 complex"/>
    <property type="evidence" value="ECO:0007669"/>
    <property type="project" value="TreeGrafter"/>
</dbReference>
<dbReference type="OrthoDB" id="60955at2759"/>
<keyword evidence="3" id="KW-0677">Repeat</keyword>
<dbReference type="PANTHER" id="PTHR46200">
    <property type="entry name" value="GATOR COMPLEX PROTEIN WDR24"/>
    <property type="match status" value="1"/>
</dbReference>
<dbReference type="SUPFAM" id="SSF50978">
    <property type="entry name" value="WD40 repeat-like"/>
    <property type="match status" value="1"/>
</dbReference>
<sequence length="115" mass="13087">KWDMRNPKALYDRKVSAHNGPCLTVDWHPGGKIVASGGRDKTIKVWDLGADNRRPLYTIRTMAAVARIQWRPDHDDEIASCALLTDSRIHVWDVRRPNIAKFAFDEHESTPTGKP</sequence>
<dbReference type="InterPro" id="IPR037590">
    <property type="entry name" value="WDR24"/>
</dbReference>
<keyword evidence="8" id="KW-1185">Reference proteome</keyword>
<reference evidence="7" key="1">
    <citation type="submission" date="2020-01" db="EMBL/GenBank/DDBJ databases">
        <title>Genome Sequencing of Three Apophysomyces-Like Fungal Strains Confirms a Novel Fungal Genus in the Mucoromycota with divergent Burkholderia-like Endosymbiotic Bacteria.</title>
        <authorList>
            <person name="Stajich J.E."/>
            <person name="Macias A.M."/>
            <person name="Carter-House D."/>
            <person name="Lovett B."/>
            <person name="Kasson L.R."/>
            <person name="Berry K."/>
            <person name="Grigoriev I."/>
            <person name="Chang Y."/>
            <person name="Spatafora J."/>
            <person name="Kasson M.T."/>
        </authorList>
    </citation>
    <scope>NUCLEOTIDE SEQUENCE</scope>
    <source>
        <strain evidence="7">NRRL A-21654</strain>
    </source>
</reference>
<evidence type="ECO:0000256" key="5">
    <source>
        <dbReference type="ARBA" id="ARBA00022833"/>
    </source>
</evidence>
<dbReference type="PROSITE" id="PS50294">
    <property type="entry name" value="WD_REPEATS_REGION"/>
    <property type="match status" value="1"/>
</dbReference>
<evidence type="ECO:0000256" key="6">
    <source>
        <dbReference type="PROSITE-ProRule" id="PRU00221"/>
    </source>
</evidence>
<dbReference type="GO" id="GO:0005829">
    <property type="term" value="C:cytosol"/>
    <property type="evidence" value="ECO:0007669"/>
    <property type="project" value="TreeGrafter"/>
</dbReference>
<gene>
    <name evidence="7" type="primary">RTC1</name>
    <name evidence="7" type="ORF">EC973_002120</name>
</gene>
<dbReference type="GO" id="GO:1904263">
    <property type="term" value="P:positive regulation of TORC1 signaling"/>
    <property type="evidence" value="ECO:0007669"/>
    <property type="project" value="TreeGrafter"/>
</dbReference>
<evidence type="ECO:0000256" key="3">
    <source>
        <dbReference type="ARBA" id="ARBA00022737"/>
    </source>
</evidence>
<dbReference type="InterPro" id="IPR001680">
    <property type="entry name" value="WD40_rpt"/>
</dbReference>
<dbReference type="SMART" id="SM00320">
    <property type="entry name" value="WD40"/>
    <property type="match status" value="2"/>
</dbReference>
<evidence type="ECO:0000256" key="2">
    <source>
        <dbReference type="ARBA" id="ARBA00022723"/>
    </source>
</evidence>
<dbReference type="PANTHER" id="PTHR46200:SF1">
    <property type="entry name" value="GATOR COMPLEX PROTEIN WDR24"/>
    <property type="match status" value="1"/>
</dbReference>
<organism evidence="7 8">
    <name type="scientific">Apophysomyces ossiformis</name>
    <dbReference type="NCBI Taxonomy" id="679940"/>
    <lineage>
        <taxon>Eukaryota</taxon>
        <taxon>Fungi</taxon>
        <taxon>Fungi incertae sedis</taxon>
        <taxon>Mucoromycota</taxon>
        <taxon>Mucoromycotina</taxon>
        <taxon>Mucoromycetes</taxon>
        <taxon>Mucorales</taxon>
        <taxon>Mucorineae</taxon>
        <taxon>Mucoraceae</taxon>
        <taxon>Apophysomyces</taxon>
    </lineage>
</organism>
<evidence type="ECO:0000256" key="1">
    <source>
        <dbReference type="ARBA" id="ARBA00022574"/>
    </source>
</evidence>
<evidence type="ECO:0000313" key="7">
    <source>
        <dbReference type="EMBL" id="KAF7723323.1"/>
    </source>
</evidence>
<proteinExistence type="predicted"/>
<dbReference type="AlphaFoldDB" id="A0A8H7BL33"/>
<feature type="repeat" description="WD" evidence="6">
    <location>
        <begin position="15"/>
        <end position="48"/>
    </location>
</feature>
<dbReference type="Gene3D" id="2.130.10.10">
    <property type="entry name" value="YVTN repeat-like/Quinoprotein amine dehydrogenase"/>
    <property type="match status" value="1"/>
</dbReference>
<comment type="caution">
    <text evidence="7">The sequence shown here is derived from an EMBL/GenBank/DDBJ whole genome shotgun (WGS) entry which is preliminary data.</text>
</comment>
<dbReference type="GO" id="GO:0005774">
    <property type="term" value="C:vacuolar membrane"/>
    <property type="evidence" value="ECO:0007669"/>
    <property type="project" value="TreeGrafter"/>
</dbReference>
<keyword evidence="1 6" id="KW-0853">WD repeat</keyword>
<name>A0A8H7BL33_9FUNG</name>
<dbReference type="InterPro" id="IPR036322">
    <property type="entry name" value="WD40_repeat_dom_sf"/>
</dbReference>
<keyword evidence="5" id="KW-0862">Zinc</keyword>
<dbReference type="GO" id="GO:0016239">
    <property type="term" value="P:positive regulation of macroautophagy"/>
    <property type="evidence" value="ECO:0007669"/>
    <property type="project" value="TreeGrafter"/>
</dbReference>
<dbReference type="InterPro" id="IPR019775">
    <property type="entry name" value="WD40_repeat_CS"/>
</dbReference>
<dbReference type="PROSITE" id="PS50082">
    <property type="entry name" value="WD_REPEATS_2"/>
    <property type="match status" value="1"/>
</dbReference>
<dbReference type="InterPro" id="IPR015943">
    <property type="entry name" value="WD40/YVTN_repeat-like_dom_sf"/>
</dbReference>
<dbReference type="GO" id="GO:0008270">
    <property type="term" value="F:zinc ion binding"/>
    <property type="evidence" value="ECO:0007669"/>
    <property type="project" value="UniProtKB-KW"/>
</dbReference>
<dbReference type="Pfam" id="PF00400">
    <property type="entry name" value="WD40"/>
    <property type="match status" value="1"/>
</dbReference>
<accession>A0A8H7BL33</accession>
<dbReference type="Proteomes" id="UP000605846">
    <property type="component" value="Unassembled WGS sequence"/>
</dbReference>
<evidence type="ECO:0000256" key="4">
    <source>
        <dbReference type="ARBA" id="ARBA00022771"/>
    </source>
</evidence>
<evidence type="ECO:0000313" key="8">
    <source>
        <dbReference type="Proteomes" id="UP000605846"/>
    </source>
</evidence>
<protein>
    <submittedName>
        <fullName evidence="7">SEA (Seh1-associated) complex subunit</fullName>
    </submittedName>
</protein>
<keyword evidence="2" id="KW-0479">Metal-binding</keyword>
<dbReference type="EMBL" id="JABAYA010000156">
    <property type="protein sequence ID" value="KAF7723323.1"/>
    <property type="molecule type" value="Genomic_DNA"/>
</dbReference>
<dbReference type="PROSITE" id="PS00678">
    <property type="entry name" value="WD_REPEATS_1"/>
    <property type="match status" value="1"/>
</dbReference>